<dbReference type="InterPro" id="IPR001365">
    <property type="entry name" value="A_deaminase_dom"/>
</dbReference>
<comment type="caution">
    <text evidence="7">The sequence shown here is derived from an EMBL/GenBank/DDBJ whole genome shotgun (WGS) entry which is preliminary data.</text>
</comment>
<keyword evidence="5" id="KW-0862">Zinc</keyword>
<feature type="domain" description="Adenosine deaminase" evidence="6">
    <location>
        <begin position="157"/>
        <end position="302"/>
    </location>
</feature>
<keyword evidence="4" id="KW-0378">Hydrolase</keyword>
<dbReference type="Gene3D" id="3.20.20.140">
    <property type="entry name" value="Metal-dependent hydrolases"/>
    <property type="match status" value="1"/>
</dbReference>
<dbReference type="GO" id="GO:0019239">
    <property type="term" value="F:deaminase activity"/>
    <property type="evidence" value="ECO:0007669"/>
    <property type="project" value="InterPro"/>
</dbReference>
<dbReference type="GO" id="GO:0016814">
    <property type="term" value="F:hydrolase activity, acting on carbon-nitrogen (but not peptide) bonds, in cyclic amidines"/>
    <property type="evidence" value="ECO:0007669"/>
    <property type="project" value="UniProtKB-ARBA"/>
</dbReference>
<proteinExistence type="inferred from homology"/>
<evidence type="ECO:0000256" key="2">
    <source>
        <dbReference type="ARBA" id="ARBA00006676"/>
    </source>
</evidence>
<organism evidence="7 8">
    <name type="scientific">Paenibacillus apis</name>
    <dbReference type="NCBI Taxonomy" id="1792174"/>
    <lineage>
        <taxon>Bacteria</taxon>
        <taxon>Bacillati</taxon>
        <taxon>Bacillota</taxon>
        <taxon>Bacilli</taxon>
        <taxon>Bacillales</taxon>
        <taxon>Paenibacillaceae</taxon>
        <taxon>Paenibacillus</taxon>
    </lineage>
</organism>
<dbReference type="PANTHER" id="PTHR43114:SF6">
    <property type="entry name" value="ADENINE DEAMINASE"/>
    <property type="match status" value="1"/>
</dbReference>
<dbReference type="Proteomes" id="UP000678895">
    <property type="component" value="Unassembled WGS sequence"/>
</dbReference>
<reference evidence="7" key="1">
    <citation type="submission" date="2021-03" db="EMBL/GenBank/DDBJ databases">
        <title>Antimicrobial resistance genes in bacteria isolated from Japanese honey, and their potential for conferring macrolide and lincosamide resistance in the American foulbrood pathogen Paenibacillus larvae.</title>
        <authorList>
            <person name="Okamoto M."/>
            <person name="Kumagai M."/>
            <person name="Kanamori H."/>
            <person name="Takamatsu D."/>
        </authorList>
    </citation>
    <scope>NUCLEOTIDE SEQUENCE</scope>
    <source>
        <strain evidence="7">J41TS4</strain>
    </source>
</reference>
<name>A0A919XX54_9BACL</name>
<dbReference type="InterPro" id="IPR032466">
    <property type="entry name" value="Metal_Hydrolase"/>
</dbReference>
<dbReference type="AlphaFoldDB" id="A0A919XX54"/>
<dbReference type="SUPFAM" id="SSF51556">
    <property type="entry name" value="Metallo-dependent hydrolases"/>
    <property type="match status" value="1"/>
</dbReference>
<comment type="similarity">
    <text evidence="2">Belongs to the metallo-dependent hydrolases superfamily. Adenosine and AMP deaminases family.</text>
</comment>
<accession>A0A919XX54</accession>
<keyword evidence="8" id="KW-1185">Reference proteome</keyword>
<dbReference type="RefSeq" id="WP_301624884.1">
    <property type="nucleotide sequence ID" value="NZ_BORS01000002.1"/>
</dbReference>
<evidence type="ECO:0000256" key="1">
    <source>
        <dbReference type="ARBA" id="ARBA00001947"/>
    </source>
</evidence>
<dbReference type="Pfam" id="PF00962">
    <property type="entry name" value="A_deaminase"/>
    <property type="match status" value="1"/>
</dbReference>
<dbReference type="PANTHER" id="PTHR43114">
    <property type="entry name" value="ADENINE DEAMINASE"/>
    <property type="match status" value="1"/>
</dbReference>
<protein>
    <submittedName>
        <fullName evidence="7">Adenosine deaminase family protein</fullName>
    </submittedName>
</protein>
<evidence type="ECO:0000256" key="5">
    <source>
        <dbReference type="ARBA" id="ARBA00022833"/>
    </source>
</evidence>
<evidence type="ECO:0000256" key="3">
    <source>
        <dbReference type="ARBA" id="ARBA00022723"/>
    </source>
</evidence>
<keyword evidence="3" id="KW-0479">Metal-binding</keyword>
<dbReference type="InterPro" id="IPR006330">
    <property type="entry name" value="Ado/ade_deaminase"/>
</dbReference>
<dbReference type="EMBL" id="BORS01000002">
    <property type="protein sequence ID" value="GIO40926.1"/>
    <property type="molecule type" value="Genomic_DNA"/>
</dbReference>
<evidence type="ECO:0000256" key="4">
    <source>
        <dbReference type="ARBA" id="ARBA00022801"/>
    </source>
</evidence>
<comment type="cofactor">
    <cofactor evidence="1">
        <name>Zn(2+)</name>
        <dbReference type="ChEBI" id="CHEBI:29105"/>
    </cofactor>
</comment>
<gene>
    <name evidence="7" type="ORF">J41TS4_06840</name>
</gene>
<evidence type="ECO:0000259" key="6">
    <source>
        <dbReference type="Pfam" id="PF00962"/>
    </source>
</evidence>
<evidence type="ECO:0000313" key="7">
    <source>
        <dbReference type="EMBL" id="GIO40926.1"/>
    </source>
</evidence>
<dbReference type="GO" id="GO:0046872">
    <property type="term" value="F:metal ion binding"/>
    <property type="evidence" value="ECO:0007669"/>
    <property type="project" value="UniProtKB-KW"/>
</dbReference>
<sequence>MKDAFIQALTLDSLAELQHIPKSDLHNHAGRGGSMSYIGQWAGTSIHPPIQPFEDLSEMQQWFEENIKVHCQGLQGYLKRIEASFAQAHQDQVTVLSMSFGMGEVDSLGSMEHFMTTINDLHQRFAPRTKFYPELALDRADQPEAILNRVEELFSYGWFTSIDICNNELAQPITAFKPVYRCAQSCGVKLRAHVGEFGSADDVMEAVEELELQEVHHGIAAAESPQIMKWLANHLITLHVCPTSNVMLKVADSYDKHPIRTLFDHGVPVTINTDDLLIFNQSVSEEYLNLYRSGLMTPEELNLIREHGLNNYN</sequence>
<evidence type="ECO:0000313" key="8">
    <source>
        <dbReference type="Proteomes" id="UP000678895"/>
    </source>
</evidence>